<gene>
    <name evidence="1" type="ORF">Q5Y73_03735</name>
</gene>
<evidence type="ECO:0000313" key="1">
    <source>
        <dbReference type="EMBL" id="MDP5273203.1"/>
    </source>
</evidence>
<comment type="caution">
    <text evidence="1">The sequence shown here is derived from an EMBL/GenBank/DDBJ whole genome shotgun (WGS) entry which is preliminary data.</text>
</comment>
<protein>
    <submittedName>
        <fullName evidence="1">3D domain-containing protein</fullName>
    </submittedName>
</protein>
<proteinExistence type="predicted"/>
<sequence length="87" mass="9686">MIRSQQAPDHPEYGITASGKYVEEGETIACPPSMGFSTQVYIPYFDDTFTCLDRGGAISDGKLDVYMADLDDALKFGRRELEVEIIE</sequence>
<accession>A0ABT9IV23</accession>
<dbReference type="Proteomes" id="UP001231941">
    <property type="component" value="Unassembled WGS sequence"/>
</dbReference>
<organism evidence="1 2">
    <name type="scientific">Chengkuizengella axinellae</name>
    <dbReference type="NCBI Taxonomy" id="3064388"/>
    <lineage>
        <taxon>Bacteria</taxon>
        <taxon>Bacillati</taxon>
        <taxon>Bacillota</taxon>
        <taxon>Bacilli</taxon>
        <taxon>Bacillales</taxon>
        <taxon>Paenibacillaceae</taxon>
        <taxon>Chengkuizengella</taxon>
    </lineage>
</organism>
<dbReference type="CDD" id="cd14667">
    <property type="entry name" value="3D_containing_proteins"/>
    <property type="match status" value="1"/>
</dbReference>
<name>A0ABT9IV23_9BACL</name>
<dbReference type="InterPro" id="IPR059180">
    <property type="entry name" value="3D_YorM"/>
</dbReference>
<evidence type="ECO:0000313" key="2">
    <source>
        <dbReference type="Proteomes" id="UP001231941"/>
    </source>
</evidence>
<dbReference type="EMBL" id="JAVAMP010000001">
    <property type="protein sequence ID" value="MDP5273203.1"/>
    <property type="molecule type" value="Genomic_DNA"/>
</dbReference>
<reference evidence="1 2" key="1">
    <citation type="submission" date="2023-08" db="EMBL/GenBank/DDBJ databases">
        <authorList>
            <person name="Park J.-S."/>
        </authorList>
    </citation>
    <scope>NUCLEOTIDE SEQUENCE [LARGE SCALE GENOMIC DNA]</scope>
    <source>
        <strain evidence="1 2">2205SS18-9</strain>
    </source>
</reference>
<keyword evidence="2" id="KW-1185">Reference proteome</keyword>
<dbReference type="RefSeq" id="WP_305990487.1">
    <property type="nucleotide sequence ID" value="NZ_JAVAMP010000001.1"/>
</dbReference>